<name>A0A8T2U6E4_CERRI</name>
<dbReference type="Pfam" id="PF03690">
    <property type="entry name" value="MYG1_exonuc"/>
    <property type="match status" value="1"/>
</dbReference>
<dbReference type="InterPro" id="IPR003226">
    <property type="entry name" value="MYG1_exonuclease"/>
</dbReference>
<comment type="caution">
    <text evidence="2">The sequence shown here is derived from an EMBL/GenBank/DDBJ whole genome shotgun (WGS) entry which is preliminary data.</text>
</comment>
<dbReference type="PANTHER" id="PTHR11215:SF1">
    <property type="entry name" value="MYG1 EXONUCLEASE"/>
    <property type="match status" value="1"/>
</dbReference>
<reference evidence="2" key="1">
    <citation type="submission" date="2021-08" db="EMBL/GenBank/DDBJ databases">
        <title>WGS assembly of Ceratopteris richardii.</title>
        <authorList>
            <person name="Marchant D.B."/>
            <person name="Chen G."/>
            <person name="Jenkins J."/>
            <person name="Shu S."/>
            <person name="Leebens-Mack J."/>
            <person name="Grimwood J."/>
            <person name="Schmutz J."/>
            <person name="Soltis P."/>
            <person name="Soltis D."/>
            <person name="Chen Z.-H."/>
        </authorList>
    </citation>
    <scope>NUCLEOTIDE SEQUENCE</scope>
    <source>
        <strain evidence="2">Whitten #5841</strain>
        <tissue evidence="2">Leaf</tissue>
    </source>
</reference>
<dbReference type="GO" id="GO:0005737">
    <property type="term" value="C:cytoplasm"/>
    <property type="evidence" value="ECO:0007669"/>
    <property type="project" value="TreeGrafter"/>
</dbReference>
<evidence type="ECO:0000313" key="3">
    <source>
        <dbReference type="Proteomes" id="UP000825935"/>
    </source>
</evidence>
<dbReference type="GO" id="GO:0005634">
    <property type="term" value="C:nucleus"/>
    <property type="evidence" value="ECO:0007669"/>
    <property type="project" value="TreeGrafter"/>
</dbReference>
<dbReference type="EMBL" id="CM035413">
    <property type="protein sequence ID" value="KAH7431377.1"/>
    <property type="molecule type" value="Genomic_DNA"/>
</dbReference>
<proteinExistence type="inferred from homology"/>
<dbReference type="AlphaFoldDB" id="A0A8T2U6E4"/>
<keyword evidence="3" id="KW-1185">Reference proteome</keyword>
<evidence type="ECO:0000313" key="2">
    <source>
        <dbReference type="EMBL" id="KAH7431377.1"/>
    </source>
</evidence>
<evidence type="ECO:0008006" key="4">
    <source>
        <dbReference type="Google" id="ProtNLM"/>
    </source>
</evidence>
<gene>
    <name evidence="2" type="ORF">KP509_08G045400</name>
</gene>
<protein>
    <recommendedName>
        <fullName evidence="4">Metal-dependent protein hydrolase</fullName>
    </recommendedName>
</protein>
<organism evidence="2 3">
    <name type="scientific">Ceratopteris richardii</name>
    <name type="common">Triangle waterfern</name>
    <dbReference type="NCBI Taxonomy" id="49495"/>
    <lineage>
        <taxon>Eukaryota</taxon>
        <taxon>Viridiplantae</taxon>
        <taxon>Streptophyta</taxon>
        <taxon>Embryophyta</taxon>
        <taxon>Tracheophyta</taxon>
        <taxon>Polypodiopsida</taxon>
        <taxon>Polypodiidae</taxon>
        <taxon>Polypodiales</taxon>
        <taxon>Pteridineae</taxon>
        <taxon>Pteridaceae</taxon>
        <taxon>Parkerioideae</taxon>
        <taxon>Ceratopteris</taxon>
    </lineage>
</organism>
<dbReference type="OMA" id="FHCDEVV"/>
<evidence type="ECO:0000256" key="1">
    <source>
        <dbReference type="ARBA" id="ARBA00010105"/>
    </source>
</evidence>
<comment type="similarity">
    <text evidence="1">Belongs to the MYG1 family.</text>
</comment>
<accession>A0A8T2U6E4</accession>
<dbReference type="PANTHER" id="PTHR11215">
    <property type="entry name" value="METAL DEPENDENT HYDROLASE - RELATED"/>
    <property type="match status" value="1"/>
</dbReference>
<sequence>MSYKNLAFASVTLQSYFMLSPVAARSVFIRCQAIRARSLFSRSRSRTFCFAASTAVSMGKKVGTHNGTFHCDEALGCFMIRLTDKFSGAEIVRSRDQKVLEEMDAVLDVGGIFDPEKDRFDHHQRGFDQTFGRGFNTKLSSAGLIYKYYGPEIIAKELNVDIKHPDVDRVYVALYKSFVEAIDAIDNGINQYDVTDAPKYVDNTNLSARVGKLNPDWIEDQSSEKENAAFVQAMEVTGREFLEALRYQAKSWLPARIIVANCLAARFEVDESGEIMVLKQFCPWKLHLFELEEELKLKPTMKYVLYQDERNNQWRVQAVAVAPGQFESRKPLPAAWRGLRDDELSQETGISGCVFVHISGFIGGNHTFDGVLAMARRALQLS</sequence>
<dbReference type="OrthoDB" id="10265310at2759"/>
<dbReference type="Proteomes" id="UP000825935">
    <property type="component" value="Chromosome 8"/>
</dbReference>